<dbReference type="RefSeq" id="XP_046047210.1">
    <property type="nucleotide sequence ID" value="XM_046199842.1"/>
</dbReference>
<dbReference type="OrthoDB" id="5092386at2759"/>
<evidence type="ECO:0000313" key="3">
    <source>
        <dbReference type="EMBL" id="KAH7243717.1"/>
    </source>
</evidence>
<keyword evidence="2" id="KW-0472">Membrane</keyword>
<feature type="region of interest" description="Disordered" evidence="1">
    <location>
        <begin position="66"/>
        <end position="89"/>
    </location>
</feature>
<accession>A0A9P9JZP8</accession>
<reference evidence="3" key="1">
    <citation type="journal article" date="2021" name="Nat. Commun.">
        <title>Genetic determinants of endophytism in the Arabidopsis root mycobiome.</title>
        <authorList>
            <person name="Mesny F."/>
            <person name="Miyauchi S."/>
            <person name="Thiergart T."/>
            <person name="Pickel B."/>
            <person name="Atanasova L."/>
            <person name="Karlsson M."/>
            <person name="Huettel B."/>
            <person name="Barry K.W."/>
            <person name="Haridas S."/>
            <person name="Chen C."/>
            <person name="Bauer D."/>
            <person name="Andreopoulos W."/>
            <person name="Pangilinan J."/>
            <person name="LaButti K."/>
            <person name="Riley R."/>
            <person name="Lipzen A."/>
            <person name="Clum A."/>
            <person name="Drula E."/>
            <person name="Henrissat B."/>
            <person name="Kohler A."/>
            <person name="Grigoriev I.V."/>
            <person name="Martin F.M."/>
            <person name="Hacquard S."/>
        </authorList>
    </citation>
    <scope>NUCLEOTIDE SEQUENCE</scope>
    <source>
        <strain evidence="3">MPI-CAGE-AT-0023</strain>
    </source>
</reference>
<dbReference type="GeneID" id="70229796"/>
<keyword evidence="4" id="KW-1185">Reference proteome</keyword>
<feature type="transmembrane region" description="Helical" evidence="2">
    <location>
        <begin position="153"/>
        <end position="173"/>
    </location>
</feature>
<proteinExistence type="predicted"/>
<evidence type="ECO:0000313" key="4">
    <source>
        <dbReference type="Proteomes" id="UP000720189"/>
    </source>
</evidence>
<keyword evidence="2" id="KW-1133">Transmembrane helix</keyword>
<feature type="transmembrane region" description="Helical" evidence="2">
    <location>
        <begin position="31"/>
        <end position="53"/>
    </location>
</feature>
<sequence>MTNSYLPAAFTESLSWPVRRDDAPESKSDQAVTLGIVGGIILFFIVPPLWYFIARTIRLRRARARDVEQGAGPPETNTKEHLHEHSESVNHQNITYSQRSINTLLSSSLHPHHPSPTHHQSITTMSNSNLPASLSWLVRRKEVEELPDYKTTYLILGICSGVWLCIVLTWYIVRCCRKRKPRDVEQGTESSIVEAGPR</sequence>
<gene>
    <name evidence="3" type="ORF">BKA55DRAFT_692880</name>
</gene>
<evidence type="ECO:0000256" key="1">
    <source>
        <dbReference type="SAM" id="MobiDB-lite"/>
    </source>
</evidence>
<feature type="region of interest" description="Disordered" evidence="1">
    <location>
        <begin position="107"/>
        <end position="126"/>
    </location>
</feature>
<evidence type="ECO:0000256" key="2">
    <source>
        <dbReference type="SAM" id="Phobius"/>
    </source>
</evidence>
<organism evidence="3 4">
    <name type="scientific">Fusarium redolens</name>
    <dbReference type="NCBI Taxonomy" id="48865"/>
    <lineage>
        <taxon>Eukaryota</taxon>
        <taxon>Fungi</taxon>
        <taxon>Dikarya</taxon>
        <taxon>Ascomycota</taxon>
        <taxon>Pezizomycotina</taxon>
        <taxon>Sordariomycetes</taxon>
        <taxon>Hypocreomycetidae</taxon>
        <taxon>Hypocreales</taxon>
        <taxon>Nectriaceae</taxon>
        <taxon>Fusarium</taxon>
        <taxon>Fusarium redolens species complex</taxon>
    </lineage>
</organism>
<dbReference type="EMBL" id="JAGMUX010000012">
    <property type="protein sequence ID" value="KAH7243717.1"/>
    <property type="molecule type" value="Genomic_DNA"/>
</dbReference>
<dbReference type="AlphaFoldDB" id="A0A9P9JZP8"/>
<protein>
    <submittedName>
        <fullName evidence="3">Uncharacterized protein</fullName>
    </submittedName>
</protein>
<comment type="caution">
    <text evidence="3">The sequence shown here is derived from an EMBL/GenBank/DDBJ whole genome shotgun (WGS) entry which is preliminary data.</text>
</comment>
<feature type="compositionally biased region" description="Basic and acidic residues" evidence="1">
    <location>
        <begin position="77"/>
        <end position="88"/>
    </location>
</feature>
<keyword evidence="2" id="KW-0812">Transmembrane</keyword>
<dbReference type="Proteomes" id="UP000720189">
    <property type="component" value="Unassembled WGS sequence"/>
</dbReference>
<name>A0A9P9JZP8_FUSRE</name>